<evidence type="ECO:0000313" key="2">
    <source>
        <dbReference type="EMBL" id="CQR60722.1"/>
    </source>
</evidence>
<dbReference type="KEGG" id="sle:sle_12600"/>
<reference evidence="2 3" key="1">
    <citation type="submission" date="2015-02" db="EMBL/GenBank/DDBJ databases">
        <authorList>
            <person name="Gomez-Escribano P.J."/>
        </authorList>
    </citation>
    <scope>NUCLEOTIDE SEQUENCE [LARGE SCALE GENOMIC DNA]</scope>
    <source>
        <strain evidence="3">C34 (DSM 42122 / NRRL B-24963)</strain>
    </source>
</reference>
<dbReference type="Proteomes" id="UP000035016">
    <property type="component" value="Chromosome Chromosome"/>
</dbReference>
<keyword evidence="1" id="KW-1133">Transmembrane helix</keyword>
<evidence type="ECO:0008006" key="4">
    <source>
        <dbReference type="Google" id="ProtNLM"/>
    </source>
</evidence>
<evidence type="ECO:0000256" key="1">
    <source>
        <dbReference type="SAM" id="Phobius"/>
    </source>
</evidence>
<proteinExistence type="predicted"/>
<sequence>MEMARGSSIDGGGHLALIALGIAVVCFIIAAVASRKKR</sequence>
<organism evidence="2 3">
    <name type="scientific">Streptomyces leeuwenhoekii</name>
    <dbReference type="NCBI Taxonomy" id="1437453"/>
    <lineage>
        <taxon>Bacteria</taxon>
        <taxon>Bacillati</taxon>
        <taxon>Actinomycetota</taxon>
        <taxon>Actinomycetes</taxon>
        <taxon>Kitasatosporales</taxon>
        <taxon>Streptomycetaceae</taxon>
        <taxon>Streptomyces</taxon>
    </lineage>
</organism>
<protein>
    <recommendedName>
        <fullName evidence="4">LPXTG cell wall anchor domain-containing protein</fullName>
    </recommendedName>
</protein>
<keyword evidence="1" id="KW-0812">Transmembrane</keyword>
<feature type="transmembrane region" description="Helical" evidence="1">
    <location>
        <begin position="12"/>
        <end position="33"/>
    </location>
</feature>
<dbReference type="EMBL" id="LN831790">
    <property type="protein sequence ID" value="CQR60722.1"/>
    <property type="molecule type" value="Genomic_DNA"/>
</dbReference>
<dbReference type="AlphaFoldDB" id="A0A0F7VT83"/>
<keyword evidence="1" id="KW-0472">Membrane</keyword>
<gene>
    <name evidence="2" type="primary">sle_12600</name>
</gene>
<name>A0A0F7VT83_STRLW</name>
<accession>A0A0F7VT83</accession>
<evidence type="ECO:0000313" key="3">
    <source>
        <dbReference type="Proteomes" id="UP000035016"/>
    </source>
</evidence>